<dbReference type="AlphaFoldDB" id="A0A6C0IKX1"/>
<reference evidence="2" key="1">
    <citation type="journal article" date="2020" name="Nature">
        <title>Giant virus diversity and host interactions through global metagenomics.</title>
        <authorList>
            <person name="Schulz F."/>
            <person name="Roux S."/>
            <person name="Paez-Espino D."/>
            <person name="Jungbluth S."/>
            <person name="Walsh D.A."/>
            <person name="Denef V.J."/>
            <person name="McMahon K.D."/>
            <person name="Konstantinidis K.T."/>
            <person name="Eloe-Fadrosh E.A."/>
            <person name="Kyrpides N.C."/>
            <person name="Woyke T."/>
        </authorList>
    </citation>
    <scope>NUCLEOTIDE SEQUENCE</scope>
    <source>
        <strain evidence="2">GVMAG-M-3300023210-19</strain>
    </source>
</reference>
<evidence type="ECO:0000256" key="1">
    <source>
        <dbReference type="SAM" id="MobiDB-lite"/>
    </source>
</evidence>
<protein>
    <submittedName>
        <fullName evidence="2">Uncharacterized protein</fullName>
    </submittedName>
</protein>
<evidence type="ECO:0000313" key="2">
    <source>
        <dbReference type="EMBL" id="QHT93280.1"/>
    </source>
</evidence>
<accession>A0A6C0IKX1</accession>
<name>A0A6C0IKX1_9ZZZZ</name>
<feature type="region of interest" description="Disordered" evidence="1">
    <location>
        <begin position="208"/>
        <end position="232"/>
    </location>
</feature>
<organism evidence="2">
    <name type="scientific">viral metagenome</name>
    <dbReference type="NCBI Taxonomy" id="1070528"/>
    <lineage>
        <taxon>unclassified sequences</taxon>
        <taxon>metagenomes</taxon>
        <taxon>organismal metagenomes</taxon>
    </lineage>
</organism>
<sequence>MIQFSQILYYLKKQQTPLLIFSFASFTYPISKILYTKVHHYLFPPEKLKTEIELYAEKHVTRFSTFSEKYNEKERNQNIAVDFYNKKILIDNLRDANNATESTWKTRLLFENTPRGNIVMYYDPYKFGFAYYSDNSSIPYPVLNAVAMKYVITFRCYDFFFDNQDIKQTSPLIKIHSEQDKKELSKEKKQESDDFKAKIKDAPFLKRKKKEEEKKEEEKKEEEKKEEEKKEKKEEIPKYRNCFVHMGKMCNMSFLKVPPQIKQNRISFTSGLLDALDQETTLQKQVMNYKDYKNNIVVSV</sequence>
<dbReference type="EMBL" id="MN740205">
    <property type="protein sequence ID" value="QHT93280.1"/>
    <property type="molecule type" value="Genomic_DNA"/>
</dbReference>
<proteinExistence type="predicted"/>